<dbReference type="Pfam" id="PF00005">
    <property type="entry name" value="ABC_tran"/>
    <property type="match status" value="2"/>
</dbReference>
<comment type="similarity">
    <text evidence="2">Belongs to the ABC transporter superfamily. ABCC family. Conjugate transporter (TC 3.A.1.208) subfamily.</text>
</comment>
<keyword evidence="6" id="KW-0547">Nucleotide-binding</keyword>
<dbReference type="CDD" id="cd18597">
    <property type="entry name" value="ABC_6TM_YOR1_D1_like"/>
    <property type="match status" value="1"/>
</dbReference>
<evidence type="ECO:0000256" key="2">
    <source>
        <dbReference type="ARBA" id="ARBA00009726"/>
    </source>
</evidence>
<evidence type="ECO:0000313" key="13">
    <source>
        <dbReference type="EMBL" id="KAE8378325.1"/>
    </source>
</evidence>
<feature type="domain" description="ABC transmembrane type-1" evidence="12">
    <location>
        <begin position="88"/>
        <end position="375"/>
    </location>
</feature>
<keyword evidence="14" id="KW-1185">Reference proteome</keyword>
<dbReference type="Proteomes" id="UP000326198">
    <property type="component" value="Unassembled WGS sequence"/>
</dbReference>
<dbReference type="GO" id="GO:0016887">
    <property type="term" value="F:ATP hydrolysis activity"/>
    <property type="evidence" value="ECO:0007669"/>
    <property type="project" value="InterPro"/>
</dbReference>
<feature type="domain" description="ABC transmembrane type-1" evidence="12">
    <location>
        <begin position="722"/>
        <end position="997"/>
    </location>
</feature>
<dbReference type="PANTHER" id="PTHR24223:SF464">
    <property type="entry name" value="ABC-TYPE TRANSPORTER CICA"/>
    <property type="match status" value="1"/>
</dbReference>
<organism evidence="13 14">
    <name type="scientific">Aspergillus bertholletiae</name>
    <dbReference type="NCBI Taxonomy" id="1226010"/>
    <lineage>
        <taxon>Eukaryota</taxon>
        <taxon>Fungi</taxon>
        <taxon>Dikarya</taxon>
        <taxon>Ascomycota</taxon>
        <taxon>Pezizomycotina</taxon>
        <taxon>Eurotiomycetes</taxon>
        <taxon>Eurotiomycetidae</taxon>
        <taxon>Eurotiales</taxon>
        <taxon>Aspergillaceae</taxon>
        <taxon>Aspergillus</taxon>
        <taxon>Aspergillus subgen. Circumdati</taxon>
    </lineage>
</organism>
<dbReference type="InterPro" id="IPR036640">
    <property type="entry name" value="ABC1_TM_sf"/>
</dbReference>
<feature type="domain" description="ABC transporter" evidence="11">
    <location>
        <begin position="1033"/>
        <end position="1262"/>
    </location>
</feature>
<name>A0A5N7B981_9EURO</name>
<accession>A0A5N7B981</accession>
<proteinExistence type="inferred from homology"/>
<evidence type="ECO:0000313" key="14">
    <source>
        <dbReference type="Proteomes" id="UP000326198"/>
    </source>
</evidence>
<feature type="transmembrane region" description="Helical" evidence="10">
    <location>
        <begin position="717"/>
        <end position="741"/>
    </location>
</feature>
<evidence type="ECO:0000256" key="5">
    <source>
        <dbReference type="ARBA" id="ARBA00022737"/>
    </source>
</evidence>
<evidence type="ECO:0000256" key="1">
    <source>
        <dbReference type="ARBA" id="ARBA00004141"/>
    </source>
</evidence>
<comment type="subcellular location">
    <subcellularLocation>
        <location evidence="1">Membrane</location>
        <topology evidence="1">Multi-pass membrane protein</topology>
    </subcellularLocation>
</comment>
<gene>
    <name evidence="13" type="ORF">BDV26DRAFT_261747</name>
</gene>
<keyword evidence="4 10" id="KW-0812">Transmembrane</keyword>
<reference evidence="13 14" key="1">
    <citation type="submission" date="2019-04" db="EMBL/GenBank/DDBJ databases">
        <title>Friends and foes A comparative genomics studyof 23 Aspergillus species from section Flavi.</title>
        <authorList>
            <consortium name="DOE Joint Genome Institute"/>
            <person name="Kjaerbolling I."/>
            <person name="Vesth T."/>
            <person name="Frisvad J.C."/>
            <person name="Nybo J.L."/>
            <person name="Theobald S."/>
            <person name="Kildgaard S."/>
            <person name="Isbrandt T."/>
            <person name="Kuo A."/>
            <person name="Sato A."/>
            <person name="Lyhne E.K."/>
            <person name="Kogle M.E."/>
            <person name="Wiebenga A."/>
            <person name="Kun R.S."/>
            <person name="Lubbers R.J."/>
            <person name="Makela M.R."/>
            <person name="Barry K."/>
            <person name="Chovatia M."/>
            <person name="Clum A."/>
            <person name="Daum C."/>
            <person name="Haridas S."/>
            <person name="He G."/>
            <person name="LaButti K."/>
            <person name="Lipzen A."/>
            <person name="Mondo S."/>
            <person name="Riley R."/>
            <person name="Salamov A."/>
            <person name="Simmons B.A."/>
            <person name="Magnuson J.K."/>
            <person name="Henrissat B."/>
            <person name="Mortensen U.H."/>
            <person name="Larsen T.O."/>
            <person name="Devries R.P."/>
            <person name="Grigoriev I.V."/>
            <person name="Machida M."/>
            <person name="Baker S.E."/>
            <person name="Andersen M.R."/>
        </authorList>
    </citation>
    <scope>NUCLEOTIDE SEQUENCE [LARGE SCALE GENOMIC DNA]</scope>
    <source>
        <strain evidence="13 14">IBT 29228</strain>
    </source>
</reference>
<dbReference type="PANTHER" id="PTHR24223">
    <property type="entry name" value="ATP-BINDING CASSETTE SUB-FAMILY C"/>
    <property type="match status" value="1"/>
</dbReference>
<dbReference type="Pfam" id="PF00664">
    <property type="entry name" value="ABC_membrane"/>
    <property type="match status" value="2"/>
</dbReference>
<keyword evidence="13" id="KW-0378">Hydrolase</keyword>
<dbReference type="GO" id="GO:0005524">
    <property type="term" value="F:ATP binding"/>
    <property type="evidence" value="ECO:0007669"/>
    <property type="project" value="UniProtKB-KW"/>
</dbReference>
<dbReference type="PROSITE" id="PS00211">
    <property type="entry name" value="ABC_TRANSPORTER_1"/>
    <property type="match status" value="2"/>
</dbReference>
<dbReference type="GO" id="GO:0016020">
    <property type="term" value="C:membrane"/>
    <property type="evidence" value="ECO:0007669"/>
    <property type="project" value="UniProtKB-SubCell"/>
</dbReference>
<dbReference type="InterPro" id="IPR027417">
    <property type="entry name" value="P-loop_NTPase"/>
</dbReference>
<keyword evidence="8 10" id="KW-1133">Transmembrane helix</keyword>
<dbReference type="FunFam" id="3.40.50.300:FF:000610">
    <property type="entry name" value="Multidrug resistance-associated ABC transporter"/>
    <property type="match status" value="1"/>
</dbReference>
<keyword evidence="7" id="KW-0067">ATP-binding</keyword>
<dbReference type="InterPro" id="IPR017871">
    <property type="entry name" value="ABC_transporter-like_CS"/>
</dbReference>
<protein>
    <submittedName>
        <fullName evidence="13">P-loop containing nucleoside triphosphate hydrolase protein</fullName>
    </submittedName>
</protein>
<evidence type="ECO:0000259" key="11">
    <source>
        <dbReference type="PROSITE" id="PS50893"/>
    </source>
</evidence>
<evidence type="ECO:0000256" key="10">
    <source>
        <dbReference type="SAM" id="Phobius"/>
    </source>
</evidence>
<dbReference type="SUPFAM" id="SSF52540">
    <property type="entry name" value="P-loop containing nucleoside triphosphate hydrolases"/>
    <property type="match status" value="2"/>
</dbReference>
<dbReference type="Gene3D" id="3.40.50.300">
    <property type="entry name" value="P-loop containing nucleotide triphosphate hydrolases"/>
    <property type="match status" value="2"/>
</dbReference>
<dbReference type="InterPro" id="IPR050173">
    <property type="entry name" value="ABC_transporter_C-like"/>
</dbReference>
<feature type="transmembrane region" description="Helical" evidence="10">
    <location>
        <begin position="318"/>
        <end position="340"/>
    </location>
</feature>
<feature type="transmembrane region" description="Helical" evidence="10">
    <location>
        <begin position="87"/>
        <end position="112"/>
    </location>
</feature>
<evidence type="ECO:0000256" key="4">
    <source>
        <dbReference type="ARBA" id="ARBA00022692"/>
    </source>
</evidence>
<feature type="transmembrane region" description="Helical" evidence="10">
    <location>
        <begin position="132"/>
        <end position="151"/>
    </location>
</feature>
<evidence type="ECO:0000256" key="3">
    <source>
        <dbReference type="ARBA" id="ARBA00022448"/>
    </source>
</evidence>
<dbReference type="GO" id="GO:0005737">
    <property type="term" value="C:cytoplasm"/>
    <property type="evidence" value="ECO:0007669"/>
    <property type="project" value="UniProtKB-ARBA"/>
</dbReference>
<dbReference type="PROSITE" id="PS50929">
    <property type="entry name" value="ABC_TM1F"/>
    <property type="match status" value="2"/>
</dbReference>
<evidence type="ECO:0000256" key="6">
    <source>
        <dbReference type="ARBA" id="ARBA00022741"/>
    </source>
</evidence>
<dbReference type="FunFam" id="1.20.1560.10:FF:000013">
    <property type="entry name" value="ABC transporter C family member 2"/>
    <property type="match status" value="1"/>
</dbReference>
<evidence type="ECO:0000256" key="8">
    <source>
        <dbReference type="ARBA" id="ARBA00022989"/>
    </source>
</evidence>
<dbReference type="CDD" id="cd03250">
    <property type="entry name" value="ABCC_MRP_domain1"/>
    <property type="match status" value="1"/>
</dbReference>
<dbReference type="Gene3D" id="1.20.1560.10">
    <property type="entry name" value="ABC transporter type 1, transmembrane domain"/>
    <property type="match status" value="2"/>
</dbReference>
<dbReference type="SUPFAM" id="SSF90123">
    <property type="entry name" value="ABC transporter transmembrane region"/>
    <property type="match status" value="2"/>
</dbReference>
<dbReference type="OrthoDB" id="6500128at2759"/>
<feature type="transmembrane region" description="Helical" evidence="10">
    <location>
        <begin position="218"/>
        <end position="246"/>
    </location>
</feature>
<keyword evidence="3" id="KW-0813">Transport</keyword>
<feature type="transmembrane region" description="Helical" evidence="10">
    <location>
        <begin position="753"/>
        <end position="775"/>
    </location>
</feature>
<dbReference type="AlphaFoldDB" id="A0A5N7B981"/>
<evidence type="ECO:0000256" key="7">
    <source>
        <dbReference type="ARBA" id="ARBA00022840"/>
    </source>
</evidence>
<keyword evidence="9 10" id="KW-0472">Membrane</keyword>
<evidence type="ECO:0000259" key="12">
    <source>
        <dbReference type="PROSITE" id="PS50929"/>
    </source>
</evidence>
<dbReference type="InterPro" id="IPR003593">
    <property type="entry name" value="AAA+_ATPase"/>
</dbReference>
<feature type="transmembrane region" description="Helical" evidence="10">
    <location>
        <begin position="950"/>
        <end position="980"/>
    </location>
</feature>
<dbReference type="CDD" id="cd03244">
    <property type="entry name" value="ABCC_MRP_domain2"/>
    <property type="match status" value="1"/>
</dbReference>
<feature type="domain" description="ABC transporter" evidence="11">
    <location>
        <begin position="442"/>
        <end position="664"/>
    </location>
</feature>
<dbReference type="InterPro" id="IPR011527">
    <property type="entry name" value="ABC1_TM_dom"/>
</dbReference>
<dbReference type="EMBL" id="ML736209">
    <property type="protein sequence ID" value="KAE8378325.1"/>
    <property type="molecule type" value="Genomic_DNA"/>
</dbReference>
<sequence>MEVLGNSKIVREDQAGRLSRFTFQWIFQLLSIGYQRPLTETDVQTVNPNRAVEQHYNAVSHLFKRRVIQRKRLPLLFALHNALSRDFWLGGLAMFFANLLQVTSPLVLRYLLDNLPDISNPDGKHQEPLGPPLIITVALFMTQMGMSFALVHYQYLGQVVGSEVKAALTALVFDKSLKLANCERSEWTDGKVSNLITVDSQRIESALQYAHMIWSEPIAVIVALIILFNNLSYSALSGLVLLIAGAKGLDFAINWLMSGRIVINAQIDRRTTWLHAMLHNIKFVKLHAWEPYFMRQISDARATEVKEQGMLLRLRSTILSLSMALPSFAAMFSFILFMTLNRRLTSAEAFSSLALFNCLRKPLNILPVVLTQLIDAWISVQRIETFLCTPDQEGTVHWDFGAATVVNVVSGYFAWDAAHSQDLSMHNSTQDEFTILESEQLLSAEELRPVDALKPHSALQDINLTIHSGELIAVTGPVGSGKSALLSALSGQMVQLRGSITLGANAVLCPQAPWILSGTVQDNILFGMPMRQSWYDKIIEACALLPDLEAWVDRDSTLIGEQGITLSGGQKQRISLARAIYSDTDLILLDDPLSSVDADVGHHIFTKAVCGLLRSKTRILVTHQPTFLAQCSRIIRLEHGRITKIATYADFSTQDDYVPSRVEPEIGTQGPNGTEDGEATLDLSNELSAKVLSHEAQESGSIPWSIYRAYFSASGSILQWPFVITLLLLSQTAAIMSGVWLSWWVDDAFRWTSAAYIVGYVTLAVAQSILMWAYLTHSSILGLKSSSSLFSAAVKRVLSAPMSFLTVTPAGRLMSLFSNDINQLDNGVNEIMKAFFLLISTAVSTLLLICVNFPIFFAVLPFLGWTTYYTAKYYQASRRELKRYETVSRSSVAAKAVEYIAGCPTIRSFRAQDVFFRQLCRAMNQASNFSFLMSASQQWLNLRLDTMGNLLVLAVGILIVASEGSISASMSGLIMTYALAVVQIIPGVVSQTADVESSLITVERMVYYSRMIATEDSVSAEMPPPGWPQDGKISMKDVSFRYQPSLPWVLQDLTLSVSPGEKIGIIGRTGAGKSSIISLLFRLFTFERGHVQIDDVDISNLDLAALRSKLSIIPQDPTFFQGTVRSNLDPFGQVSDQTLNDALQKSRLHPQVHLDQEVVAGGQNFSLGERQLLALARAFVRNTRILLCDEATSAIDLETDDVIQATIRKTFHDRTIICIAHRLRTIIQFDRICILDQGKVVAFERPTVLYDQTPVFRQLCEKNGIARMDLAVSG</sequence>
<feature type="transmembrane region" description="Helical" evidence="10">
    <location>
        <begin position="834"/>
        <end position="863"/>
    </location>
</feature>
<dbReference type="FunFam" id="3.40.50.300:FF:000997">
    <property type="entry name" value="Multidrug resistance-associated protein 1"/>
    <property type="match status" value="1"/>
</dbReference>
<dbReference type="PROSITE" id="PS50893">
    <property type="entry name" value="ABC_TRANSPORTER_2"/>
    <property type="match status" value="2"/>
</dbReference>
<dbReference type="GO" id="GO:0140359">
    <property type="term" value="F:ABC-type transporter activity"/>
    <property type="evidence" value="ECO:0007669"/>
    <property type="project" value="InterPro"/>
</dbReference>
<dbReference type="InterPro" id="IPR003439">
    <property type="entry name" value="ABC_transporter-like_ATP-bd"/>
</dbReference>
<dbReference type="SMART" id="SM00382">
    <property type="entry name" value="AAA"/>
    <property type="match status" value="2"/>
</dbReference>
<keyword evidence="5" id="KW-0677">Repeat</keyword>
<evidence type="ECO:0000256" key="9">
    <source>
        <dbReference type="ARBA" id="ARBA00023136"/>
    </source>
</evidence>